<evidence type="ECO:0000313" key="2">
    <source>
        <dbReference type="EMBL" id="CAA0126104.1"/>
    </source>
</evidence>
<evidence type="ECO:0008006" key="4">
    <source>
        <dbReference type="Google" id="ProtNLM"/>
    </source>
</evidence>
<proteinExistence type="predicted"/>
<accession>A0A5S9QZZ5</accession>
<keyword evidence="1" id="KW-0732">Signal</keyword>
<dbReference type="OrthoDB" id="4567275at2"/>
<reference evidence="2 3" key="1">
    <citation type="submission" date="2019-11" db="EMBL/GenBank/DDBJ databases">
        <authorList>
            <person name="Holert J."/>
        </authorList>
    </citation>
    <scope>NUCLEOTIDE SEQUENCE [LARGE SCALE GENOMIC DNA]</scope>
    <source>
        <strain evidence="2">BC8_1</strain>
    </source>
</reference>
<organism evidence="2 3">
    <name type="scientific">Mycolicibacterium vanbaalenii</name>
    <name type="common">Mycobacterium vanbaalenii</name>
    <dbReference type="NCBI Taxonomy" id="110539"/>
    <lineage>
        <taxon>Bacteria</taxon>
        <taxon>Bacillati</taxon>
        <taxon>Actinomycetota</taxon>
        <taxon>Actinomycetes</taxon>
        <taxon>Mycobacteriales</taxon>
        <taxon>Mycobacteriaceae</taxon>
        <taxon>Mycolicibacterium</taxon>
    </lineage>
</organism>
<dbReference type="Proteomes" id="UP000430146">
    <property type="component" value="Unassembled WGS sequence"/>
</dbReference>
<name>A0A5S9QZZ5_MYCVN</name>
<keyword evidence="3" id="KW-1185">Reference proteome</keyword>
<evidence type="ECO:0000313" key="3">
    <source>
        <dbReference type="Proteomes" id="UP000430146"/>
    </source>
</evidence>
<gene>
    <name evidence="2" type="ORF">AELLOGFF_04769</name>
</gene>
<protein>
    <recommendedName>
        <fullName evidence="4">Acid stress chaperone HdeA</fullName>
    </recommendedName>
</protein>
<feature type="chain" id="PRO_5039084611" description="Acid stress chaperone HdeA" evidence="1">
    <location>
        <begin position="20"/>
        <end position="95"/>
    </location>
</feature>
<sequence length="95" mass="10052">MTRAKILLVSAVSAMTVLSGCSQVEEITNEGGDTSCGDFVGFDEAEQNETITKMLTDEGKNEPGNAELSGTRLSVTTYCQVAGNQDTPIKQAPHL</sequence>
<dbReference type="EMBL" id="CACSIP010000024">
    <property type="protein sequence ID" value="CAA0126104.1"/>
    <property type="molecule type" value="Genomic_DNA"/>
</dbReference>
<feature type="signal peptide" evidence="1">
    <location>
        <begin position="1"/>
        <end position="19"/>
    </location>
</feature>
<dbReference type="AlphaFoldDB" id="A0A5S9QZZ5"/>
<evidence type="ECO:0000256" key="1">
    <source>
        <dbReference type="SAM" id="SignalP"/>
    </source>
</evidence>
<dbReference type="PROSITE" id="PS51257">
    <property type="entry name" value="PROKAR_LIPOPROTEIN"/>
    <property type="match status" value="1"/>
</dbReference>